<evidence type="ECO:0000313" key="5">
    <source>
        <dbReference type="EMBL" id="PIE32383.1"/>
    </source>
</evidence>
<accession>A0A2G6K9P5</accession>
<keyword evidence="1" id="KW-0805">Transcription regulation</keyword>
<evidence type="ECO:0000256" key="1">
    <source>
        <dbReference type="ARBA" id="ARBA00023015"/>
    </source>
</evidence>
<dbReference type="Gene3D" id="3.40.50.1360">
    <property type="match status" value="1"/>
</dbReference>
<dbReference type="SMART" id="SM01134">
    <property type="entry name" value="DeoRC"/>
    <property type="match status" value="1"/>
</dbReference>
<dbReference type="SMART" id="SM00420">
    <property type="entry name" value="HTH_DEOR"/>
    <property type="match status" value="1"/>
</dbReference>
<dbReference type="PROSITE" id="PS00894">
    <property type="entry name" value="HTH_DEOR_1"/>
    <property type="match status" value="1"/>
</dbReference>
<comment type="caution">
    <text evidence="5">The sequence shown here is derived from an EMBL/GenBank/DDBJ whole genome shotgun (WGS) entry which is preliminary data.</text>
</comment>
<dbReference type="SUPFAM" id="SSF46785">
    <property type="entry name" value="Winged helix' DNA-binding domain"/>
    <property type="match status" value="1"/>
</dbReference>
<dbReference type="GO" id="GO:0003677">
    <property type="term" value="F:DNA binding"/>
    <property type="evidence" value="ECO:0007669"/>
    <property type="project" value="UniProtKB-KW"/>
</dbReference>
<dbReference type="AlphaFoldDB" id="A0A2G6K9P5"/>
<proteinExistence type="predicted"/>
<dbReference type="InterPro" id="IPR018356">
    <property type="entry name" value="Tscrpt_reg_HTH_DeoR_CS"/>
</dbReference>
<keyword evidence="2" id="KW-0238">DNA-binding</keyword>
<dbReference type="GO" id="GO:0003700">
    <property type="term" value="F:DNA-binding transcription factor activity"/>
    <property type="evidence" value="ECO:0007669"/>
    <property type="project" value="InterPro"/>
</dbReference>
<evidence type="ECO:0000256" key="3">
    <source>
        <dbReference type="ARBA" id="ARBA00023163"/>
    </source>
</evidence>
<dbReference type="PROSITE" id="PS51000">
    <property type="entry name" value="HTH_DEOR_2"/>
    <property type="match status" value="1"/>
</dbReference>
<feature type="domain" description="HTH deoR-type" evidence="4">
    <location>
        <begin position="3"/>
        <end position="58"/>
    </location>
</feature>
<protein>
    <submittedName>
        <fullName evidence="5">Alkaline phosphatase</fullName>
    </submittedName>
</protein>
<dbReference type="SUPFAM" id="SSF100950">
    <property type="entry name" value="NagB/RpiA/CoA transferase-like"/>
    <property type="match status" value="1"/>
</dbReference>
<dbReference type="PANTHER" id="PTHR30363">
    <property type="entry name" value="HTH-TYPE TRANSCRIPTIONAL REGULATOR SRLR-RELATED"/>
    <property type="match status" value="1"/>
</dbReference>
<name>A0A2G6K9P5_9ACTN</name>
<organism evidence="5 6">
    <name type="scientific">Ilumatobacter coccineus</name>
    <dbReference type="NCBI Taxonomy" id="467094"/>
    <lineage>
        <taxon>Bacteria</taxon>
        <taxon>Bacillati</taxon>
        <taxon>Actinomycetota</taxon>
        <taxon>Acidimicrobiia</taxon>
        <taxon>Acidimicrobiales</taxon>
        <taxon>Ilumatobacteraceae</taxon>
        <taxon>Ilumatobacter</taxon>
    </lineage>
</organism>
<dbReference type="PANTHER" id="PTHR30363:SF44">
    <property type="entry name" value="AGA OPERON TRANSCRIPTIONAL REPRESSOR-RELATED"/>
    <property type="match status" value="1"/>
</dbReference>
<dbReference type="Proteomes" id="UP000230914">
    <property type="component" value="Unassembled WGS sequence"/>
</dbReference>
<dbReference type="InterPro" id="IPR014036">
    <property type="entry name" value="DeoR-like_C"/>
</dbReference>
<dbReference type="Pfam" id="PF08220">
    <property type="entry name" value="HTH_DeoR"/>
    <property type="match status" value="1"/>
</dbReference>
<evidence type="ECO:0000256" key="2">
    <source>
        <dbReference type="ARBA" id="ARBA00023125"/>
    </source>
</evidence>
<gene>
    <name evidence="5" type="ORF">CSA55_03490</name>
</gene>
<sequence>MKPHERMSAIVELLAERGTLSVNETAELLGASPATIRRDFGSLADNELATRTFGGIVSDQVSYALPVSHRIPADDPRHRIAEAAAAMISEGDTVGLNGGTTTAEVGRQIGARSERFSTPITLVTNAVNLATQLALRSNVTIIVTGGVLRTHSYELIGPLALQSLDAVRLDYAVIGAEGLSVDGGAMCHHHDEAAVGARLAEHARRVILVAAAHKLGRMSLASIAPLDQIDVVISDADPTHEVMVACGKLGCEIVTV</sequence>
<dbReference type="EMBL" id="PDSL01000050">
    <property type="protein sequence ID" value="PIE32383.1"/>
    <property type="molecule type" value="Genomic_DNA"/>
</dbReference>
<evidence type="ECO:0000259" key="4">
    <source>
        <dbReference type="PROSITE" id="PS51000"/>
    </source>
</evidence>
<dbReference type="InterPro" id="IPR050313">
    <property type="entry name" value="Carb_Metab_HTH_regulators"/>
</dbReference>
<evidence type="ECO:0000313" key="6">
    <source>
        <dbReference type="Proteomes" id="UP000230914"/>
    </source>
</evidence>
<dbReference type="InterPro" id="IPR001034">
    <property type="entry name" value="DeoR_HTH"/>
</dbReference>
<keyword evidence="3" id="KW-0804">Transcription</keyword>
<dbReference type="InterPro" id="IPR036390">
    <property type="entry name" value="WH_DNA-bd_sf"/>
</dbReference>
<dbReference type="InterPro" id="IPR037171">
    <property type="entry name" value="NagB/RpiA_transferase-like"/>
</dbReference>
<reference evidence="5 6" key="1">
    <citation type="submission" date="2017-10" db="EMBL/GenBank/DDBJ databases">
        <title>Novel microbial diversity and functional potential in the marine mammal oral microbiome.</title>
        <authorList>
            <person name="Dudek N.K."/>
            <person name="Sun C.L."/>
            <person name="Burstein D."/>
            <person name="Kantor R.S."/>
            <person name="Aliaga Goltsman D.S."/>
            <person name="Bik E.M."/>
            <person name="Thomas B.C."/>
            <person name="Banfield J.F."/>
            <person name="Relman D.A."/>
        </authorList>
    </citation>
    <scope>NUCLEOTIDE SEQUENCE [LARGE SCALE GENOMIC DNA]</scope>
    <source>
        <strain evidence="5">DOLJORAL78_61_10</strain>
    </source>
</reference>
<dbReference type="Pfam" id="PF00455">
    <property type="entry name" value="DeoRC"/>
    <property type="match status" value="1"/>
</dbReference>